<protein>
    <submittedName>
        <fullName evidence="3">Uncharacterized protein</fullName>
    </submittedName>
</protein>
<proteinExistence type="predicted"/>
<evidence type="ECO:0000256" key="2">
    <source>
        <dbReference type="SAM" id="Phobius"/>
    </source>
</evidence>
<keyword evidence="2" id="KW-0812">Transmembrane</keyword>
<gene>
    <name evidence="3" type="ORF">NT6N_38590</name>
</gene>
<keyword evidence="2" id="KW-0472">Membrane</keyword>
<reference evidence="3" key="1">
    <citation type="submission" date="2024-07" db="EMBL/GenBank/DDBJ databases">
        <title>Complete genome sequence of Verrucomicrobiaceae bacterium NT6N.</title>
        <authorList>
            <person name="Huang C."/>
            <person name="Takami H."/>
            <person name="Hamasaki K."/>
        </authorList>
    </citation>
    <scope>NUCLEOTIDE SEQUENCE</scope>
    <source>
        <strain evidence="3">NT6N</strain>
    </source>
</reference>
<organism evidence="3">
    <name type="scientific">Oceaniferula spumae</name>
    <dbReference type="NCBI Taxonomy" id="2979115"/>
    <lineage>
        <taxon>Bacteria</taxon>
        <taxon>Pseudomonadati</taxon>
        <taxon>Verrucomicrobiota</taxon>
        <taxon>Verrucomicrobiia</taxon>
        <taxon>Verrucomicrobiales</taxon>
        <taxon>Verrucomicrobiaceae</taxon>
        <taxon>Oceaniferula</taxon>
    </lineage>
</organism>
<sequence length="103" mass="11857">MRQFILTVATIVAVLASCWEIFQGISSIMRGELEESLIHLLLTTPLLLGLAVTFDYVNTQLHEDYRRMRKSFSRSKGAQVDVLHPESRETKHTPWEDDSSHTR</sequence>
<accession>A0AAT9FSD8</accession>
<dbReference type="AlphaFoldDB" id="A0AAT9FSD8"/>
<evidence type="ECO:0000256" key="1">
    <source>
        <dbReference type="SAM" id="MobiDB-lite"/>
    </source>
</evidence>
<evidence type="ECO:0000313" key="3">
    <source>
        <dbReference type="EMBL" id="BDS08819.1"/>
    </source>
</evidence>
<dbReference type="EMBL" id="AP026866">
    <property type="protein sequence ID" value="BDS08819.1"/>
    <property type="molecule type" value="Genomic_DNA"/>
</dbReference>
<keyword evidence="2" id="KW-1133">Transmembrane helix</keyword>
<dbReference type="PROSITE" id="PS51257">
    <property type="entry name" value="PROKAR_LIPOPROTEIN"/>
    <property type="match status" value="1"/>
</dbReference>
<dbReference type="KEGG" id="osu:NT6N_38590"/>
<feature type="region of interest" description="Disordered" evidence="1">
    <location>
        <begin position="71"/>
        <end position="103"/>
    </location>
</feature>
<feature type="compositionally biased region" description="Basic and acidic residues" evidence="1">
    <location>
        <begin position="83"/>
        <end position="103"/>
    </location>
</feature>
<feature type="transmembrane region" description="Helical" evidence="2">
    <location>
        <begin position="37"/>
        <end position="57"/>
    </location>
</feature>
<name>A0AAT9FSD8_9BACT</name>